<comment type="similarity">
    <text evidence="1 5 6">Belongs to the peptidase S8 family.</text>
</comment>
<dbReference type="InterPro" id="IPR015500">
    <property type="entry name" value="Peptidase_S8_subtilisin-rel"/>
</dbReference>
<keyword evidence="8" id="KW-0732">Signal</keyword>
<dbReference type="SUPFAM" id="SSF52743">
    <property type="entry name" value="Subtilisin-like"/>
    <property type="match status" value="1"/>
</dbReference>
<accession>A0A7Y9EZX5</accession>
<evidence type="ECO:0000256" key="1">
    <source>
        <dbReference type="ARBA" id="ARBA00011073"/>
    </source>
</evidence>
<dbReference type="InterPro" id="IPR023828">
    <property type="entry name" value="Peptidase_S8_Ser-AS"/>
</dbReference>
<evidence type="ECO:0000256" key="2">
    <source>
        <dbReference type="ARBA" id="ARBA00022670"/>
    </source>
</evidence>
<proteinExistence type="inferred from homology"/>
<dbReference type="EMBL" id="JACCBE010000001">
    <property type="protein sequence ID" value="NYD56821.1"/>
    <property type="molecule type" value="Genomic_DNA"/>
</dbReference>
<feature type="active site" description="Charge relay system" evidence="5">
    <location>
        <position position="111"/>
    </location>
</feature>
<keyword evidence="2 5" id="KW-0645">Protease</keyword>
<dbReference type="Gene3D" id="3.40.50.200">
    <property type="entry name" value="Peptidase S8/S53 domain"/>
    <property type="match status" value="1"/>
</dbReference>
<dbReference type="InterPro" id="IPR023827">
    <property type="entry name" value="Peptidase_S8_Asp-AS"/>
</dbReference>
<feature type="region of interest" description="Disordered" evidence="7">
    <location>
        <begin position="353"/>
        <end position="379"/>
    </location>
</feature>
<dbReference type="PROSITE" id="PS51892">
    <property type="entry name" value="SUBTILASE"/>
    <property type="match status" value="1"/>
</dbReference>
<dbReference type="InterPro" id="IPR000209">
    <property type="entry name" value="Peptidase_S8/S53_dom"/>
</dbReference>
<gene>
    <name evidence="10" type="ORF">BKA08_001059</name>
</gene>
<dbReference type="InterPro" id="IPR022398">
    <property type="entry name" value="Peptidase_S8_His-AS"/>
</dbReference>
<comment type="caution">
    <text evidence="10">The sequence shown here is derived from an EMBL/GenBank/DDBJ whole genome shotgun (WGS) entry which is preliminary data.</text>
</comment>
<dbReference type="PROSITE" id="PS00136">
    <property type="entry name" value="SUBTILASE_ASP"/>
    <property type="match status" value="1"/>
</dbReference>
<dbReference type="Proteomes" id="UP000516957">
    <property type="component" value="Unassembled WGS sequence"/>
</dbReference>
<dbReference type="EC" id="3.4.21.-" evidence="10"/>
<evidence type="ECO:0000256" key="3">
    <source>
        <dbReference type="ARBA" id="ARBA00022801"/>
    </source>
</evidence>
<dbReference type="PROSITE" id="PS00137">
    <property type="entry name" value="SUBTILASE_HIS"/>
    <property type="match status" value="1"/>
</dbReference>
<dbReference type="GO" id="GO:0004252">
    <property type="term" value="F:serine-type endopeptidase activity"/>
    <property type="evidence" value="ECO:0007669"/>
    <property type="project" value="UniProtKB-UniRule"/>
</dbReference>
<dbReference type="AlphaFoldDB" id="A0A7Y9EZX5"/>
<evidence type="ECO:0000313" key="11">
    <source>
        <dbReference type="Proteomes" id="UP000516957"/>
    </source>
</evidence>
<protein>
    <submittedName>
        <fullName evidence="10">Serine protease</fullName>
        <ecNumber evidence="10">3.4.21.-</ecNumber>
    </submittedName>
</protein>
<keyword evidence="3 5" id="KW-0378">Hydrolase</keyword>
<feature type="signal peptide" evidence="8">
    <location>
        <begin position="1"/>
        <end position="29"/>
    </location>
</feature>
<feature type="domain" description="Peptidase S8/S53" evidence="9">
    <location>
        <begin position="56"/>
        <end position="342"/>
    </location>
</feature>
<dbReference type="PANTHER" id="PTHR43806:SF11">
    <property type="entry name" value="CEREVISIN-RELATED"/>
    <property type="match status" value="1"/>
</dbReference>
<evidence type="ECO:0000256" key="4">
    <source>
        <dbReference type="ARBA" id="ARBA00022825"/>
    </source>
</evidence>
<dbReference type="PRINTS" id="PR00723">
    <property type="entry name" value="SUBTILISIN"/>
</dbReference>
<dbReference type="RefSeq" id="WP_179614668.1">
    <property type="nucleotide sequence ID" value="NZ_CP059163.1"/>
</dbReference>
<dbReference type="PROSITE" id="PS00138">
    <property type="entry name" value="SUBTILASE_SER"/>
    <property type="match status" value="1"/>
</dbReference>
<dbReference type="GO" id="GO:0006508">
    <property type="term" value="P:proteolysis"/>
    <property type="evidence" value="ECO:0007669"/>
    <property type="project" value="UniProtKB-KW"/>
</dbReference>
<sequence>MRLSRKAGTAGSLFAAAAMVASTTTPAHAATDDPLRGQQWGLDQVRAEAAWPTTTGAGAVVAVVDTGVDFSHPDLRANLLQGATFTGCEGTAPCGNGDFRGPDGENNADEHGTHVAGIVAAVTGNGVGVAGTAPDAKILPVKVLEDGSGFFAEIAAGIRWSADNGADVVNLSLGGLPGLQALTLTGVESDVTDAIAYANERGVTVVAAAGNTATPLCNTPAFEPGAICVASTDRNEVKSWFSELPNKLDLKAVTAPGGAGLTSCEDDIVSTVPLGTGSAACGESDYDYYAGTSMATPHVAGVAALLAAQGRTRENIEAALLDTARQPLTDVTGLYSPVYGWGIVDAAAAVQQPGAATTTVDPAPTQGNGKGKGKGRTKG</sequence>
<evidence type="ECO:0000256" key="7">
    <source>
        <dbReference type="SAM" id="MobiDB-lite"/>
    </source>
</evidence>
<feature type="active site" description="Charge relay system" evidence="5">
    <location>
        <position position="65"/>
    </location>
</feature>
<evidence type="ECO:0000313" key="10">
    <source>
        <dbReference type="EMBL" id="NYD56821.1"/>
    </source>
</evidence>
<feature type="chain" id="PRO_5030972332" evidence="8">
    <location>
        <begin position="30"/>
        <end position="379"/>
    </location>
</feature>
<organism evidence="10 11">
    <name type="scientific">Nocardioides marinisabuli</name>
    <dbReference type="NCBI Taxonomy" id="419476"/>
    <lineage>
        <taxon>Bacteria</taxon>
        <taxon>Bacillati</taxon>
        <taxon>Actinomycetota</taxon>
        <taxon>Actinomycetes</taxon>
        <taxon>Propionibacteriales</taxon>
        <taxon>Nocardioidaceae</taxon>
        <taxon>Nocardioides</taxon>
    </lineage>
</organism>
<evidence type="ECO:0000256" key="6">
    <source>
        <dbReference type="RuleBase" id="RU003355"/>
    </source>
</evidence>
<dbReference type="InterPro" id="IPR050131">
    <property type="entry name" value="Peptidase_S8_subtilisin-like"/>
</dbReference>
<dbReference type="PANTHER" id="PTHR43806">
    <property type="entry name" value="PEPTIDASE S8"/>
    <property type="match status" value="1"/>
</dbReference>
<reference evidence="10 11" key="1">
    <citation type="submission" date="2020-07" db="EMBL/GenBank/DDBJ databases">
        <title>Sequencing the genomes of 1000 actinobacteria strains.</title>
        <authorList>
            <person name="Klenk H.-P."/>
        </authorList>
    </citation>
    <scope>NUCLEOTIDE SEQUENCE [LARGE SCALE GENOMIC DNA]</scope>
    <source>
        <strain evidence="10 11">DSM 18965</strain>
    </source>
</reference>
<dbReference type="InterPro" id="IPR036852">
    <property type="entry name" value="Peptidase_S8/S53_dom_sf"/>
</dbReference>
<name>A0A7Y9EZX5_9ACTN</name>
<evidence type="ECO:0000256" key="8">
    <source>
        <dbReference type="SAM" id="SignalP"/>
    </source>
</evidence>
<keyword evidence="4 5" id="KW-0720">Serine protease</keyword>
<feature type="active site" description="Charge relay system" evidence="5">
    <location>
        <position position="293"/>
    </location>
</feature>
<evidence type="ECO:0000256" key="5">
    <source>
        <dbReference type="PROSITE-ProRule" id="PRU01240"/>
    </source>
</evidence>
<keyword evidence="11" id="KW-1185">Reference proteome</keyword>
<evidence type="ECO:0000259" key="9">
    <source>
        <dbReference type="Pfam" id="PF00082"/>
    </source>
</evidence>
<dbReference type="Pfam" id="PF00082">
    <property type="entry name" value="Peptidase_S8"/>
    <property type="match status" value="1"/>
</dbReference>